<reference evidence="6" key="1">
    <citation type="submission" date="2017-02" db="UniProtKB">
        <authorList>
            <consortium name="WormBaseParasite"/>
        </authorList>
    </citation>
    <scope>IDENTIFICATION</scope>
</reference>
<accession>A0A0M3K7K4</accession>
<dbReference type="CDD" id="cd00063">
    <property type="entry name" value="FN3"/>
    <property type="match status" value="3"/>
</dbReference>
<evidence type="ECO:0000256" key="1">
    <source>
        <dbReference type="ARBA" id="ARBA00022737"/>
    </source>
</evidence>
<dbReference type="PANTHER" id="PTHR13817">
    <property type="entry name" value="TITIN"/>
    <property type="match status" value="1"/>
</dbReference>
<dbReference type="InterPro" id="IPR036179">
    <property type="entry name" value="Ig-like_dom_sf"/>
</dbReference>
<keyword evidence="5" id="KW-1185">Reference proteome</keyword>
<gene>
    <name evidence="4" type="ORF">ASIM_LOCUS16352</name>
</gene>
<dbReference type="SMART" id="SM00060">
    <property type="entry name" value="FN3"/>
    <property type="match status" value="2"/>
</dbReference>
<sequence length="716" mass="82498">MADEDFKNWQSVDVTTSEEHYRYKMEQHKVGLRPKTLYRMRITAKNQIAESEPTEVLEFETTQGEFPVPTDVQVEVLKDNTVIVTFTAVKDPEDHSIYIQDYDVFLSASTDALVAQFFHVTIAEKTFDPNNAQITMKIAPKELNTMTQYWAKVQARIPNRQIQASKPKRFQTEFPPIVRIRQGDRIKREPSRTMRLHLECDADGHPRPIISWLWNGQRIEENNHYWKITDITTDPVRNMHKVSSRLAASNVSRSGMISCEAINNKGYAVINTSIVVTGPGSAVRNIIPNQNMLNICWQEPEITNGKIHHYLIYMTTSPSDDLNEWQKIEVIAEKKCIIIDKVEPNTNYTFKFQSASEFGYGLISDAFTVNSGKLYIPLDVHIKLIDFESHNSTEYTVEPGTTIRFHCIARGNPQPSIVHFWTTEGIQDEEFGTDAVFFAKLNQLDKYTVDSVESVTSTHTTRDLVCEARNEHGHVQHRIRFNVYKPGSAPRCIQYVVSPSNQITISWKKPSLPNGIITSYLAYITQKRSNSLRDWRRIVIDSNRRRFSFVEGELEFNSTYFLRMTSANEYGEGVLSDGYIFYFTRSVRYSEYEYRKWQSVEITNISPLIDQYILNGKSIGLRRDLNYRLRMSAWNGIGEGPVSEVTYFKTRSGLFKAPEDIKVRTDQNGDVLVQFNAVHDRRNARNITLVTVIHCNPFMPVIHSLNGITKLYREAA</sequence>
<dbReference type="SUPFAM" id="SSF49265">
    <property type="entry name" value="Fibronectin type III"/>
    <property type="match status" value="4"/>
</dbReference>
<dbReference type="InterPro" id="IPR003961">
    <property type="entry name" value="FN3_dom"/>
</dbReference>
<dbReference type="SUPFAM" id="SSF48726">
    <property type="entry name" value="Immunoglobulin"/>
    <property type="match status" value="2"/>
</dbReference>
<feature type="domain" description="Ig-like" evidence="2">
    <location>
        <begin position="167"/>
        <end position="277"/>
    </location>
</feature>
<dbReference type="PROSITE" id="PS50835">
    <property type="entry name" value="IG_LIKE"/>
    <property type="match status" value="2"/>
</dbReference>
<protein>
    <submittedName>
        <fullName evidence="6">Neuroglian</fullName>
    </submittedName>
</protein>
<organism evidence="6">
    <name type="scientific">Anisakis simplex</name>
    <name type="common">Herring worm</name>
    <dbReference type="NCBI Taxonomy" id="6269"/>
    <lineage>
        <taxon>Eukaryota</taxon>
        <taxon>Metazoa</taxon>
        <taxon>Ecdysozoa</taxon>
        <taxon>Nematoda</taxon>
        <taxon>Chromadorea</taxon>
        <taxon>Rhabditida</taxon>
        <taxon>Spirurina</taxon>
        <taxon>Ascaridomorpha</taxon>
        <taxon>Ascaridoidea</taxon>
        <taxon>Anisakidae</taxon>
        <taxon>Anisakis</taxon>
        <taxon>Anisakis simplex complex</taxon>
    </lineage>
</organism>
<evidence type="ECO:0000259" key="2">
    <source>
        <dbReference type="PROSITE" id="PS50835"/>
    </source>
</evidence>
<dbReference type="Gene3D" id="2.60.40.10">
    <property type="entry name" value="Immunoglobulins"/>
    <property type="match status" value="7"/>
</dbReference>
<dbReference type="InterPro" id="IPR007110">
    <property type="entry name" value="Ig-like_dom"/>
</dbReference>
<dbReference type="OrthoDB" id="5855336at2759"/>
<proteinExistence type="predicted"/>
<evidence type="ECO:0000313" key="6">
    <source>
        <dbReference type="WBParaSite" id="ASIM_0001694501-mRNA-1"/>
    </source>
</evidence>
<dbReference type="InterPro" id="IPR036116">
    <property type="entry name" value="FN3_sf"/>
</dbReference>
<feature type="domain" description="Fibronectin type-III" evidence="3">
    <location>
        <begin position="279"/>
        <end position="374"/>
    </location>
</feature>
<reference evidence="4 5" key="2">
    <citation type="submission" date="2018-11" db="EMBL/GenBank/DDBJ databases">
        <authorList>
            <consortium name="Pathogen Informatics"/>
        </authorList>
    </citation>
    <scope>NUCLEOTIDE SEQUENCE [LARGE SCALE GENOMIC DNA]</scope>
</reference>
<keyword evidence="1" id="KW-0677">Repeat</keyword>
<feature type="domain" description="Fibronectin type-III" evidence="3">
    <location>
        <begin position="489"/>
        <end position="587"/>
    </location>
</feature>
<evidence type="ECO:0000313" key="4">
    <source>
        <dbReference type="EMBL" id="VDK57527.1"/>
    </source>
</evidence>
<dbReference type="EMBL" id="UYRR01033012">
    <property type="protein sequence ID" value="VDK57527.1"/>
    <property type="molecule type" value="Genomic_DNA"/>
</dbReference>
<feature type="domain" description="Ig-like" evidence="2">
    <location>
        <begin position="377"/>
        <end position="482"/>
    </location>
</feature>
<name>A0A0M3K7K4_ANISI</name>
<evidence type="ECO:0000313" key="5">
    <source>
        <dbReference type="Proteomes" id="UP000267096"/>
    </source>
</evidence>
<dbReference type="Proteomes" id="UP000267096">
    <property type="component" value="Unassembled WGS sequence"/>
</dbReference>
<evidence type="ECO:0000259" key="3">
    <source>
        <dbReference type="PROSITE" id="PS50853"/>
    </source>
</evidence>
<dbReference type="InterPro" id="IPR013783">
    <property type="entry name" value="Ig-like_fold"/>
</dbReference>
<dbReference type="InterPro" id="IPR050964">
    <property type="entry name" value="Striated_Muscle_Regulatory"/>
</dbReference>
<dbReference type="PANTHER" id="PTHR13817:SF166">
    <property type="entry name" value="NEURONAL IGCAM-RELATED"/>
    <property type="match status" value="1"/>
</dbReference>
<dbReference type="PROSITE" id="PS50853">
    <property type="entry name" value="FN3"/>
    <property type="match status" value="2"/>
</dbReference>
<dbReference type="AlphaFoldDB" id="A0A0M3K7K4"/>
<dbReference type="WBParaSite" id="ASIM_0001694501-mRNA-1">
    <property type="protein sequence ID" value="ASIM_0001694501-mRNA-1"/>
    <property type="gene ID" value="ASIM_0001694501"/>
</dbReference>